<reference evidence="6" key="1">
    <citation type="journal article" date="2021" name="PeerJ">
        <title>Extensive microbial diversity within the chicken gut microbiome revealed by metagenomics and culture.</title>
        <authorList>
            <person name="Gilroy R."/>
            <person name="Ravi A."/>
            <person name="Getino M."/>
            <person name="Pursley I."/>
            <person name="Horton D.L."/>
            <person name="Alikhan N.F."/>
            <person name="Baker D."/>
            <person name="Gharbi K."/>
            <person name="Hall N."/>
            <person name="Watson M."/>
            <person name="Adriaenssens E.M."/>
            <person name="Foster-Nyarko E."/>
            <person name="Jarju S."/>
            <person name="Secka A."/>
            <person name="Antonio M."/>
            <person name="Oren A."/>
            <person name="Chaudhuri R.R."/>
            <person name="La Ragione R."/>
            <person name="Hildebrand F."/>
            <person name="Pallen M.J."/>
        </authorList>
    </citation>
    <scope>NUCLEOTIDE SEQUENCE</scope>
    <source>
        <strain evidence="6">USAMLcec3-2134</strain>
    </source>
</reference>
<dbReference type="GO" id="GO:0009403">
    <property type="term" value="P:toxin biosynthetic process"/>
    <property type="evidence" value="ECO:0007669"/>
    <property type="project" value="InterPro"/>
</dbReference>
<evidence type="ECO:0000256" key="3">
    <source>
        <dbReference type="ARBA" id="ARBA00022989"/>
    </source>
</evidence>
<comment type="caution">
    <text evidence="6">The sequence shown here is derived from an EMBL/GenBank/DDBJ whole genome shotgun (WGS) entry which is preliminary data.</text>
</comment>
<evidence type="ECO:0000313" key="6">
    <source>
        <dbReference type="EMBL" id="HJB92256.1"/>
    </source>
</evidence>
<dbReference type="Pfam" id="PF02674">
    <property type="entry name" value="Colicin_V"/>
    <property type="match status" value="1"/>
</dbReference>
<reference evidence="6" key="2">
    <citation type="submission" date="2021-04" db="EMBL/GenBank/DDBJ databases">
        <authorList>
            <person name="Gilroy R."/>
        </authorList>
    </citation>
    <scope>NUCLEOTIDE SEQUENCE</scope>
    <source>
        <strain evidence="6">USAMLcec3-2134</strain>
    </source>
</reference>
<comment type="subcellular location">
    <subcellularLocation>
        <location evidence="1">Membrane</location>
        <topology evidence="1">Multi-pass membrane protein</topology>
    </subcellularLocation>
</comment>
<accession>A0A9D2SEL8</accession>
<dbReference type="InterPro" id="IPR003825">
    <property type="entry name" value="Colicin-V_CvpA"/>
</dbReference>
<dbReference type="AlphaFoldDB" id="A0A9D2SEL8"/>
<keyword evidence="2 5" id="KW-0812">Transmembrane</keyword>
<gene>
    <name evidence="6" type="ORF">H9763_12445</name>
</gene>
<name>A0A9D2SEL8_9FIRM</name>
<keyword evidence="4 5" id="KW-0472">Membrane</keyword>
<protein>
    <submittedName>
        <fullName evidence="6">CvpA family protein</fullName>
    </submittedName>
</protein>
<sequence length="157" mass="17648">MNFLLIIFILVAAWRGWRGAKRGFVDEAGRLISLFISLFVLSLAILLYTSVREKDTKNIFLSVVMILVTGFAAKLVHLLIRSLSTIARLPLIGLINGVLGLAIGILEAVVALWILYLIVSGFDTGIFGQTVMDWTRDSEFLQRLYRMNRISYWLAGL</sequence>
<evidence type="ECO:0000256" key="2">
    <source>
        <dbReference type="ARBA" id="ARBA00022692"/>
    </source>
</evidence>
<evidence type="ECO:0000256" key="4">
    <source>
        <dbReference type="ARBA" id="ARBA00023136"/>
    </source>
</evidence>
<organism evidence="6 7">
    <name type="scientific">Candidatus Eisenbergiella merdigallinarum</name>
    <dbReference type="NCBI Taxonomy" id="2838552"/>
    <lineage>
        <taxon>Bacteria</taxon>
        <taxon>Bacillati</taxon>
        <taxon>Bacillota</taxon>
        <taxon>Clostridia</taxon>
        <taxon>Lachnospirales</taxon>
        <taxon>Lachnospiraceae</taxon>
        <taxon>Eisenbergiella</taxon>
    </lineage>
</organism>
<feature type="transmembrane region" description="Helical" evidence="5">
    <location>
        <begin position="92"/>
        <end position="119"/>
    </location>
</feature>
<feature type="transmembrane region" description="Helical" evidence="5">
    <location>
        <begin position="28"/>
        <end position="47"/>
    </location>
</feature>
<dbReference type="GO" id="GO:0016020">
    <property type="term" value="C:membrane"/>
    <property type="evidence" value="ECO:0007669"/>
    <property type="project" value="UniProtKB-SubCell"/>
</dbReference>
<evidence type="ECO:0000256" key="5">
    <source>
        <dbReference type="SAM" id="Phobius"/>
    </source>
</evidence>
<keyword evidence="3 5" id="KW-1133">Transmembrane helix</keyword>
<feature type="transmembrane region" description="Helical" evidence="5">
    <location>
        <begin position="59"/>
        <end position="80"/>
    </location>
</feature>
<evidence type="ECO:0000256" key="1">
    <source>
        <dbReference type="ARBA" id="ARBA00004141"/>
    </source>
</evidence>
<evidence type="ECO:0000313" key="7">
    <source>
        <dbReference type="Proteomes" id="UP000886883"/>
    </source>
</evidence>
<dbReference type="Proteomes" id="UP000886883">
    <property type="component" value="Unassembled WGS sequence"/>
</dbReference>
<dbReference type="EMBL" id="DWXE01000045">
    <property type="protein sequence ID" value="HJB92256.1"/>
    <property type="molecule type" value="Genomic_DNA"/>
</dbReference>
<proteinExistence type="predicted"/>